<dbReference type="PATRIC" id="fig|1706433.3.peg.1047"/>
<dbReference type="PANTHER" id="PTHR30408">
    <property type="entry name" value="TYPE-1 RESTRICTION ENZYME ECOKI SPECIFICITY PROTEIN"/>
    <property type="match status" value="1"/>
</dbReference>
<evidence type="ECO:0000313" key="8">
    <source>
        <dbReference type="Proteomes" id="UP000092420"/>
    </source>
</evidence>
<evidence type="ECO:0000256" key="1">
    <source>
        <dbReference type="ARBA" id="ARBA00010923"/>
    </source>
</evidence>
<evidence type="ECO:0000256" key="2">
    <source>
        <dbReference type="ARBA" id="ARBA00022747"/>
    </source>
</evidence>
<evidence type="ECO:0000256" key="3">
    <source>
        <dbReference type="ARBA" id="ARBA00023125"/>
    </source>
</evidence>
<dbReference type="Gene3D" id="3.90.220.20">
    <property type="entry name" value="DNA methylase specificity domains"/>
    <property type="match status" value="2"/>
</dbReference>
<feature type="domain" description="Type I restriction modification DNA specificity" evidence="5">
    <location>
        <begin position="15"/>
        <end position="162"/>
    </location>
</feature>
<keyword evidence="4" id="KW-0175">Coiled coil</keyword>
<evidence type="ECO:0000259" key="5">
    <source>
        <dbReference type="Pfam" id="PF01420"/>
    </source>
</evidence>
<organism evidence="7">
    <name type="scientific">Candidatus Methanofastidiosum methylothiophilum</name>
    <dbReference type="NCBI Taxonomy" id="1705564"/>
    <lineage>
        <taxon>Archaea</taxon>
        <taxon>Methanobacteriati</taxon>
        <taxon>Methanobacteriota</taxon>
        <taxon>Stenosarchaea group</taxon>
        <taxon>Candidatus Methanofastidiosia</taxon>
        <taxon>Candidatus Methanofastidiosales</taxon>
        <taxon>Candidatus Methanofastidiosaceae</taxon>
        <taxon>Candidatus Methanofastidiosum</taxon>
    </lineage>
</organism>
<reference evidence="7 8" key="1">
    <citation type="journal article" date="2016" name="ISME J.">
        <title>Chasing the elusive Euryarchaeota class WSA2: genomes reveal a uniquely fastidious methyl-reducing methanogen.</title>
        <authorList>
            <person name="Nobu M.K."/>
            <person name="Narihiro T."/>
            <person name="Kuroda K."/>
            <person name="Mei R."/>
            <person name="Liu W.T."/>
        </authorList>
    </citation>
    <scope>NUCLEOTIDE SEQUENCE [LARGE SCALE GENOMIC DNA]</scope>
    <source>
        <strain evidence="6">ADurb1013_Bin02101</strain>
        <strain evidence="7">ADurb1213_Bin02801</strain>
    </source>
</reference>
<dbReference type="InterPro" id="IPR000055">
    <property type="entry name" value="Restrct_endonuc_typeI_TRD"/>
</dbReference>
<comment type="caution">
    <text evidence="7">The sequence shown here is derived from an EMBL/GenBank/DDBJ whole genome shotgun (WGS) entry which is preliminary data.</text>
</comment>
<feature type="coiled-coil region" evidence="4">
    <location>
        <begin position="371"/>
        <end position="398"/>
    </location>
</feature>
<dbReference type="InterPro" id="IPR052021">
    <property type="entry name" value="Type-I_RS_S_subunit"/>
</dbReference>
<dbReference type="AlphaFoldDB" id="A0A150JLJ0"/>
<gene>
    <name evidence="6" type="ORF">AN188_01044</name>
    <name evidence="7" type="ORF">APG09_00618</name>
</gene>
<keyword evidence="2" id="KW-0680">Restriction system</keyword>
<accession>A0A150JLJ0</accession>
<evidence type="ECO:0000313" key="7">
    <source>
        <dbReference type="EMBL" id="KYC58115.1"/>
    </source>
</evidence>
<dbReference type="PANTHER" id="PTHR30408:SF12">
    <property type="entry name" value="TYPE I RESTRICTION ENZYME MJAVIII SPECIFICITY SUBUNIT"/>
    <property type="match status" value="1"/>
</dbReference>
<sequence length="413" mass="47048">MTENDFKETEIGPIPEEWEVVSFTKCIDKAKINIGSVKKDAYLKYGKYPIIDQGQNKIAGYSNDFDSLYRGALPVIIFGDHTRIFKFVNFPFICGADGTKIIIPNPKLFSPNFLYYFLVNLKIPNRGYNRHYSILKEKFVVRPPPPEQNQIADILSTVQEAKEKTEDVINATKELKKSLMTHLFTYGPVPVSEAEQVNPKETEIGPIPEDWEVTKLGNLFEIQQGITLCREPSPGKLLRPFLRTSNVFWGKIDLSNLDIMYFSEKQIQSLTLKSKDLLICEGGDIGRTAIWNKQIAECCHQNHLHRLRVKNGLGAMPEFYMYWMQFGMLIRGLYSEEGNKTTIPNLSRSRLSNFLIPLPPLPEQKQIADMLSKVDSKIEAEENKAKALDALFKTLLENLMTGKIRVNSLGMSS</sequence>
<accession>A0A150JB71</accession>
<accession>A0A150JGC1</accession>
<dbReference type="GO" id="GO:0003677">
    <property type="term" value="F:DNA binding"/>
    <property type="evidence" value="ECO:0007669"/>
    <property type="project" value="UniProtKB-KW"/>
</dbReference>
<evidence type="ECO:0000256" key="4">
    <source>
        <dbReference type="SAM" id="Coils"/>
    </source>
</evidence>
<dbReference type="Pfam" id="PF01420">
    <property type="entry name" value="Methylase_S"/>
    <property type="match status" value="2"/>
</dbReference>
<keyword evidence="3" id="KW-0238">DNA-binding</keyword>
<dbReference type="SUPFAM" id="SSF116734">
    <property type="entry name" value="DNA methylase specificity domain"/>
    <property type="match status" value="2"/>
</dbReference>
<dbReference type="PATRIC" id="fig|1706435.3.peg.613"/>
<proteinExistence type="inferred from homology"/>
<dbReference type="CDD" id="cd17253">
    <property type="entry name" value="RMtype1_S_Eco933I-TRD2-CR2_like"/>
    <property type="match status" value="1"/>
</dbReference>
<dbReference type="Proteomes" id="UP000092420">
    <property type="component" value="Unassembled WGS sequence"/>
</dbReference>
<dbReference type="EMBL" id="LNJE01000005">
    <property type="protein sequence ID" value="KYC58115.1"/>
    <property type="molecule type" value="Genomic_DNA"/>
</dbReference>
<name>A0A150JLJ0_9EURY</name>
<evidence type="ECO:0000313" key="6">
    <source>
        <dbReference type="EMBL" id="KYC54450.1"/>
    </source>
</evidence>
<protein>
    <submittedName>
        <fullName evidence="7">Type-1 restriction enzyme MjaXIP specificity protein</fullName>
    </submittedName>
</protein>
<dbReference type="InterPro" id="IPR044946">
    <property type="entry name" value="Restrct_endonuc_typeI_TRD_sf"/>
</dbReference>
<comment type="similarity">
    <text evidence="1">Belongs to the type-I restriction system S methylase family.</text>
</comment>
<dbReference type="EMBL" id="LNJB01000013">
    <property type="protein sequence ID" value="KYC54450.1"/>
    <property type="molecule type" value="Genomic_DNA"/>
</dbReference>
<feature type="domain" description="Type I restriction modification DNA specificity" evidence="5">
    <location>
        <begin position="208"/>
        <end position="387"/>
    </location>
</feature>
<dbReference type="GO" id="GO:0009307">
    <property type="term" value="P:DNA restriction-modification system"/>
    <property type="evidence" value="ECO:0007669"/>
    <property type="project" value="UniProtKB-KW"/>
</dbReference>